<evidence type="ECO:0008006" key="3">
    <source>
        <dbReference type="Google" id="ProtNLM"/>
    </source>
</evidence>
<accession>Q2SMJ6</accession>
<evidence type="ECO:0000313" key="2">
    <source>
        <dbReference type="Proteomes" id="UP000000238"/>
    </source>
</evidence>
<proteinExistence type="predicted"/>
<sequence>MLDSERNYPRDIDGCQLCRRDVPSLTRHHLIPKTLHGKKNIRRQYDRDYLNKAIVWVCRPCHSFIHGLKSESELATYYNSLESLRALPEVQEFAQWLGSKPAGFSPKKKLRKKGG</sequence>
<reference evidence="1 2" key="1">
    <citation type="journal article" date="2005" name="Nucleic Acids Res.">
        <title>Genomic blueprint of Hahella chejuensis, a marine microbe producing an algicidal agent.</title>
        <authorList>
            <person name="Jeong H."/>
            <person name="Yim J.H."/>
            <person name="Lee C."/>
            <person name="Choi S.-H."/>
            <person name="Park Y.K."/>
            <person name="Yoon S.H."/>
            <person name="Hur C.-G."/>
            <person name="Kang H.-Y."/>
            <person name="Kim D."/>
            <person name="Lee H.H."/>
            <person name="Park K.H."/>
            <person name="Park S.-H."/>
            <person name="Park H.-S."/>
            <person name="Lee H.K."/>
            <person name="Oh T.K."/>
            <person name="Kim J.F."/>
        </authorList>
    </citation>
    <scope>NUCLEOTIDE SEQUENCE [LARGE SCALE GENOMIC DNA]</scope>
    <source>
        <strain evidence="1 2">KCTC 2396</strain>
    </source>
</reference>
<dbReference type="OrthoDB" id="9802640at2"/>
<dbReference type="AlphaFoldDB" id="Q2SMJ6"/>
<dbReference type="eggNOG" id="COG1403">
    <property type="taxonomic scope" value="Bacteria"/>
</dbReference>
<protein>
    <recommendedName>
        <fullName evidence="3">HNH domain-containing protein</fullName>
    </recommendedName>
</protein>
<dbReference type="PANTHER" id="PTHR37827:SF1">
    <property type="entry name" value="HNH DOMAIN-CONTAINING PROTEIN"/>
    <property type="match status" value="1"/>
</dbReference>
<keyword evidence="2" id="KW-1185">Reference proteome</keyword>
<evidence type="ECO:0000313" key="1">
    <source>
        <dbReference type="EMBL" id="ABC28128.1"/>
    </source>
</evidence>
<dbReference type="PANTHER" id="PTHR37827">
    <property type="entry name" value="TUDOR DOMAIN-CONTAINING PROTEIN"/>
    <property type="match status" value="1"/>
</dbReference>
<gene>
    <name evidence="1" type="ordered locus">HCH_01259</name>
</gene>
<dbReference type="KEGG" id="hch:HCH_01259"/>
<dbReference type="EMBL" id="CP000155">
    <property type="protein sequence ID" value="ABC28128.1"/>
    <property type="molecule type" value="Genomic_DNA"/>
</dbReference>
<dbReference type="HOGENOM" id="CLU_149308_1_1_6"/>
<name>Q2SMJ6_HAHCH</name>
<dbReference type="STRING" id="349521.HCH_01259"/>
<dbReference type="RefSeq" id="WP_011395201.1">
    <property type="nucleotide sequence ID" value="NC_007645.1"/>
</dbReference>
<organism evidence="1 2">
    <name type="scientific">Hahella chejuensis (strain KCTC 2396)</name>
    <dbReference type="NCBI Taxonomy" id="349521"/>
    <lineage>
        <taxon>Bacteria</taxon>
        <taxon>Pseudomonadati</taxon>
        <taxon>Pseudomonadota</taxon>
        <taxon>Gammaproteobacteria</taxon>
        <taxon>Oceanospirillales</taxon>
        <taxon>Hahellaceae</taxon>
        <taxon>Hahella</taxon>
    </lineage>
</organism>
<dbReference type="Proteomes" id="UP000000238">
    <property type="component" value="Chromosome"/>
</dbReference>